<dbReference type="PANTHER" id="PTHR37833">
    <property type="entry name" value="LIPOPROTEIN-RELATED"/>
    <property type="match status" value="1"/>
</dbReference>
<dbReference type="EMBL" id="BMJE01000005">
    <property type="protein sequence ID" value="GGB79828.1"/>
    <property type="molecule type" value="Genomic_DNA"/>
</dbReference>
<proteinExistence type="predicted"/>
<sequence>MKKLLSLVAFIIISAATYAQTGPQIEFESDEIDYGTVYKGEDDGIRTIKFTNTGDEPLVISNVKSSCGCTVPSKPTEPILPGKSDTIQVKYNMRPGPIRKTITIMSNATNHENGVVAIKIKGNVVAPENVNVLEKKKALPSQ</sequence>
<dbReference type="RefSeq" id="WP_188621147.1">
    <property type="nucleotide sequence ID" value="NZ_BMJE01000005.1"/>
</dbReference>
<name>A0ABQ1JX18_9FLAO</name>
<dbReference type="InterPro" id="IPR013783">
    <property type="entry name" value="Ig-like_fold"/>
</dbReference>
<feature type="chain" id="PRO_5046494100" description="DUF1573 domain-containing protein" evidence="1">
    <location>
        <begin position="20"/>
        <end position="142"/>
    </location>
</feature>
<keyword evidence="3" id="KW-1185">Reference proteome</keyword>
<dbReference type="InterPro" id="IPR011467">
    <property type="entry name" value="DUF1573"/>
</dbReference>
<evidence type="ECO:0008006" key="4">
    <source>
        <dbReference type="Google" id="ProtNLM"/>
    </source>
</evidence>
<dbReference type="Proteomes" id="UP000615760">
    <property type="component" value="Unassembled WGS sequence"/>
</dbReference>
<comment type="caution">
    <text evidence="2">The sequence shown here is derived from an EMBL/GenBank/DDBJ whole genome shotgun (WGS) entry which is preliminary data.</text>
</comment>
<organism evidence="2 3">
    <name type="scientific">Flavobacterium suaedae</name>
    <dbReference type="NCBI Taxonomy" id="1767027"/>
    <lineage>
        <taxon>Bacteria</taxon>
        <taxon>Pseudomonadati</taxon>
        <taxon>Bacteroidota</taxon>
        <taxon>Flavobacteriia</taxon>
        <taxon>Flavobacteriales</taxon>
        <taxon>Flavobacteriaceae</taxon>
        <taxon>Flavobacterium</taxon>
    </lineage>
</organism>
<dbReference type="Gene3D" id="2.60.40.10">
    <property type="entry name" value="Immunoglobulins"/>
    <property type="match status" value="1"/>
</dbReference>
<gene>
    <name evidence="2" type="ORF">GCM10007424_19950</name>
</gene>
<evidence type="ECO:0000256" key="1">
    <source>
        <dbReference type="SAM" id="SignalP"/>
    </source>
</evidence>
<evidence type="ECO:0000313" key="3">
    <source>
        <dbReference type="Proteomes" id="UP000615760"/>
    </source>
</evidence>
<evidence type="ECO:0000313" key="2">
    <source>
        <dbReference type="EMBL" id="GGB79828.1"/>
    </source>
</evidence>
<dbReference type="PANTHER" id="PTHR37833:SF1">
    <property type="entry name" value="SIGNAL PEPTIDE PROTEIN"/>
    <property type="match status" value="1"/>
</dbReference>
<feature type="signal peptide" evidence="1">
    <location>
        <begin position="1"/>
        <end position="19"/>
    </location>
</feature>
<accession>A0ABQ1JX18</accession>
<dbReference type="Pfam" id="PF07610">
    <property type="entry name" value="DUF1573"/>
    <property type="match status" value="1"/>
</dbReference>
<keyword evidence="1" id="KW-0732">Signal</keyword>
<protein>
    <recommendedName>
        <fullName evidence="4">DUF1573 domain-containing protein</fullName>
    </recommendedName>
</protein>
<reference evidence="3" key="1">
    <citation type="journal article" date="2019" name="Int. J. Syst. Evol. Microbiol.">
        <title>The Global Catalogue of Microorganisms (GCM) 10K type strain sequencing project: providing services to taxonomists for standard genome sequencing and annotation.</title>
        <authorList>
            <consortium name="The Broad Institute Genomics Platform"/>
            <consortium name="The Broad Institute Genome Sequencing Center for Infectious Disease"/>
            <person name="Wu L."/>
            <person name="Ma J."/>
        </authorList>
    </citation>
    <scope>NUCLEOTIDE SEQUENCE [LARGE SCALE GENOMIC DNA]</scope>
    <source>
        <strain evidence="3">CGMCC 1.15461</strain>
    </source>
</reference>